<dbReference type="PANTHER" id="PTHR22883">
    <property type="entry name" value="ZINC FINGER DHHC DOMAIN CONTAINING PROTEIN"/>
    <property type="match status" value="1"/>
</dbReference>
<sequence length="509" mass="57080">MLMLMFGALIGTIALVGIFMYIMIMGPSRYHRDGIVGKLHRLLTTVPLNVCGFCLSCFFGCDQRKGRMCCSRCVNHTIRERNWCVVIFYAALVWTVEVLYLCFSLPRLKASIMSKAVSWGLVVLSEFLWACATFTDPGTVTAKANMEAQRQQFAARAAAADTRKKPLLHRQATRGPRIGTLGAALGNPKAHRSFLFSPAEELVLNNRYIVDGMVYAIDPDAAAAKRAAVQKECAGSAVGQRVHVGQSCTTCCVPRPSRSKHCRLCNRCVRRYDHHCPWINNDVAEQTTRYFLGFLLCHALSCTWACVDLFRSIRQFLMAHNAWGWALRYPSGLTVPLSLPQYVTILVNFHMLDACLIFFAFFIGLLLYGFLCYQVSFAMANLTMNDLNKIDDTVTFVVTLPTLEMVYRESCKVRERLEQVAERKPKALLALTEPPPPKTEPGYEEGGKKNRAYRKRVKKMLVKDLRGLYDRGVWQNLMEVLFPSAPLQDSVVLAEATRCIQKGPGVAGG</sequence>
<dbReference type="InterPro" id="IPR039859">
    <property type="entry name" value="PFA4/ZDH16/20/ERF2-like"/>
</dbReference>
<dbReference type="GeneID" id="92517463"/>
<evidence type="ECO:0000256" key="3">
    <source>
        <dbReference type="ARBA" id="ARBA00022692"/>
    </source>
</evidence>
<evidence type="ECO:0000259" key="8">
    <source>
        <dbReference type="Pfam" id="PF01529"/>
    </source>
</evidence>
<evidence type="ECO:0000256" key="6">
    <source>
        <dbReference type="ARBA" id="ARBA00023315"/>
    </source>
</evidence>
<keyword evidence="5 7" id="KW-0472">Membrane</keyword>
<feature type="transmembrane region" description="Helical" evidence="7">
    <location>
        <begin position="7"/>
        <end position="27"/>
    </location>
</feature>
<evidence type="ECO:0000256" key="4">
    <source>
        <dbReference type="ARBA" id="ARBA00022989"/>
    </source>
</evidence>
<feature type="transmembrane region" description="Helical" evidence="7">
    <location>
        <begin position="39"/>
        <end position="61"/>
    </location>
</feature>
<evidence type="ECO:0000256" key="7">
    <source>
        <dbReference type="RuleBase" id="RU079119"/>
    </source>
</evidence>
<evidence type="ECO:0000256" key="1">
    <source>
        <dbReference type="ARBA" id="ARBA00004141"/>
    </source>
</evidence>
<dbReference type="GO" id="GO:0019706">
    <property type="term" value="F:protein-cysteine S-palmitoyltransferase activity"/>
    <property type="evidence" value="ECO:0007669"/>
    <property type="project" value="UniProtKB-EC"/>
</dbReference>
<dbReference type="GO" id="GO:0006612">
    <property type="term" value="P:protein targeting to membrane"/>
    <property type="evidence" value="ECO:0007669"/>
    <property type="project" value="TreeGrafter"/>
</dbReference>
<organism evidence="9 10">
    <name type="scientific">Leishmania martiniquensis</name>
    <dbReference type="NCBI Taxonomy" id="1580590"/>
    <lineage>
        <taxon>Eukaryota</taxon>
        <taxon>Discoba</taxon>
        <taxon>Euglenozoa</taxon>
        <taxon>Kinetoplastea</taxon>
        <taxon>Metakinetoplastina</taxon>
        <taxon>Trypanosomatida</taxon>
        <taxon>Trypanosomatidae</taxon>
        <taxon>Leishmaniinae</taxon>
        <taxon>Leishmania</taxon>
    </lineage>
</organism>
<name>A0A836HZ45_9TRYP</name>
<dbReference type="PROSITE" id="PS50216">
    <property type="entry name" value="DHHC"/>
    <property type="match status" value="1"/>
</dbReference>
<feature type="transmembrane region" description="Helical" evidence="7">
    <location>
        <begin position="322"/>
        <end position="343"/>
    </location>
</feature>
<dbReference type="PANTHER" id="PTHR22883:SF458">
    <property type="entry name" value="PALMITOYLTRANSFERASE"/>
    <property type="match status" value="1"/>
</dbReference>
<dbReference type="AlphaFoldDB" id="A0A836HZ45"/>
<protein>
    <recommendedName>
        <fullName evidence="7">Palmitoyltransferase</fullName>
        <ecNumber evidence="7">2.3.1.225</ecNumber>
    </recommendedName>
</protein>
<evidence type="ECO:0000256" key="5">
    <source>
        <dbReference type="ARBA" id="ARBA00023136"/>
    </source>
</evidence>
<keyword evidence="10" id="KW-1185">Reference proteome</keyword>
<comment type="domain">
    <text evidence="7">The DHHC domain is required for palmitoyltransferase activity.</text>
</comment>
<comment type="similarity">
    <text evidence="7">Belongs to the DHHC palmitoyltransferase family.</text>
</comment>
<comment type="catalytic activity">
    <reaction evidence="7">
        <text>L-cysteinyl-[protein] + hexadecanoyl-CoA = S-hexadecanoyl-L-cysteinyl-[protein] + CoA</text>
        <dbReference type="Rhea" id="RHEA:36683"/>
        <dbReference type="Rhea" id="RHEA-COMP:10131"/>
        <dbReference type="Rhea" id="RHEA-COMP:11032"/>
        <dbReference type="ChEBI" id="CHEBI:29950"/>
        <dbReference type="ChEBI" id="CHEBI:57287"/>
        <dbReference type="ChEBI" id="CHEBI:57379"/>
        <dbReference type="ChEBI" id="CHEBI:74151"/>
        <dbReference type="EC" id="2.3.1.225"/>
    </reaction>
</comment>
<dbReference type="GO" id="GO:0005783">
    <property type="term" value="C:endoplasmic reticulum"/>
    <property type="evidence" value="ECO:0007669"/>
    <property type="project" value="TreeGrafter"/>
</dbReference>
<evidence type="ECO:0000313" key="9">
    <source>
        <dbReference type="EMBL" id="KAG5485500.1"/>
    </source>
</evidence>
<dbReference type="GO" id="GO:0016020">
    <property type="term" value="C:membrane"/>
    <property type="evidence" value="ECO:0007669"/>
    <property type="project" value="UniProtKB-SubCell"/>
</dbReference>
<dbReference type="RefSeq" id="XP_067180796.1">
    <property type="nucleotide sequence ID" value="XM_067324951.1"/>
</dbReference>
<dbReference type="EC" id="2.3.1.225" evidence="7"/>
<dbReference type="KEGG" id="lmat:92517463"/>
<accession>A0A836HZ45</accession>
<keyword evidence="3 7" id="KW-0812">Transmembrane</keyword>
<keyword evidence="2 7" id="KW-0808">Transferase</keyword>
<keyword evidence="6 7" id="KW-0012">Acyltransferase</keyword>
<reference evidence="10" key="2">
    <citation type="journal article" date="2021" name="Sci. Data">
        <title>Chromosome-scale genome sequencing, assembly and annotation of six genomes from subfamily Leishmaniinae.</title>
        <authorList>
            <person name="Almutairi H."/>
            <person name="Urbaniak M.D."/>
            <person name="Bates M.D."/>
            <person name="Jariyapan N."/>
            <person name="Kwakye-Nuako G."/>
            <person name="Thomaz Soccol V."/>
            <person name="Al-Salem W.S."/>
            <person name="Dillon R.J."/>
            <person name="Bates P.A."/>
            <person name="Gatherer D."/>
        </authorList>
    </citation>
    <scope>NUCLEOTIDE SEQUENCE [LARGE SCALE GENOMIC DNA]</scope>
</reference>
<reference evidence="10" key="1">
    <citation type="journal article" date="2021" name="Microbiol. Resour. Announc.">
        <title>LGAAP: Leishmaniinae Genome Assembly and Annotation Pipeline.</title>
        <authorList>
            <person name="Almutairi H."/>
            <person name="Urbaniak M.D."/>
            <person name="Bates M.D."/>
            <person name="Jariyapan N."/>
            <person name="Kwakye-Nuako G."/>
            <person name="Thomaz-Soccol V."/>
            <person name="Al-Salem W.S."/>
            <person name="Dillon R.J."/>
            <person name="Bates P.A."/>
            <person name="Gatherer D."/>
        </authorList>
    </citation>
    <scope>NUCLEOTIDE SEQUENCE [LARGE SCALE GENOMIC DNA]</scope>
</reference>
<proteinExistence type="inferred from homology"/>
<comment type="subcellular location">
    <subcellularLocation>
        <location evidence="1">Membrane</location>
        <topology evidence="1">Multi-pass membrane protein</topology>
    </subcellularLocation>
</comment>
<dbReference type="OrthoDB" id="5977743at2759"/>
<evidence type="ECO:0000313" key="10">
    <source>
        <dbReference type="Proteomes" id="UP000673552"/>
    </source>
</evidence>
<feature type="transmembrane region" description="Helical" evidence="7">
    <location>
        <begin position="349"/>
        <end position="371"/>
    </location>
</feature>
<dbReference type="GO" id="GO:0005794">
    <property type="term" value="C:Golgi apparatus"/>
    <property type="evidence" value="ECO:0007669"/>
    <property type="project" value="TreeGrafter"/>
</dbReference>
<keyword evidence="4 7" id="KW-1133">Transmembrane helix</keyword>
<gene>
    <name evidence="9" type="ORF">LSCM1_07585</name>
</gene>
<dbReference type="InterPro" id="IPR001594">
    <property type="entry name" value="Palmitoyltrfase_DHHC"/>
</dbReference>
<feature type="domain" description="Palmitoyltransferase DHHC" evidence="8">
    <location>
        <begin position="246"/>
        <end position="386"/>
    </location>
</feature>
<feature type="transmembrane region" description="Helical" evidence="7">
    <location>
        <begin position="290"/>
        <end position="310"/>
    </location>
</feature>
<feature type="transmembrane region" description="Helical" evidence="7">
    <location>
        <begin position="82"/>
        <end position="101"/>
    </location>
</feature>
<dbReference type="Proteomes" id="UP000673552">
    <property type="component" value="Unassembled WGS sequence"/>
</dbReference>
<comment type="caution">
    <text evidence="9">The sequence shown here is derived from an EMBL/GenBank/DDBJ whole genome shotgun (WGS) entry which is preliminary data.</text>
</comment>
<dbReference type="Pfam" id="PF01529">
    <property type="entry name" value="DHHC"/>
    <property type="match status" value="1"/>
</dbReference>
<dbReference type="EMBL" id="JAFEUZ010000009">
    <property type="protein sequence ID" value="KAG5485500.1"/>
    <property type="molecule type" value="Genomic_DNA"/>
</dbReference>
<evidence type="ECO:0000256" key="2">
    <source>
        <dbReference type="ARBA" id="ARBA00022679"/>
    </source>
</evidence>